<dbReference type="AlphaFoldDB" id="A0A5J9VEG5"/>
<feature type="compositionally biased region" description="Acidic residues" evidence="1">
    <location>
        <begin position="105"/>
        <end position="115"/>
    </location>
</feature>
<organism evidence="2 3">
    <name type="scientific">Eragrostis curvula</name>
    <name type="common">weeping love grass</name>
    <dbReference type="NCBI Taxonomy" id="38414"/>
    <lineage>
        <taxon>Eukaryota</taxon>
        <taxon>Viridiplantae</taxon>
        <taxon>Streptophyta</taxon>
        <taxon>Embryophyta</taxon>
        <taxon>Tracheophyta</taxon>
        <taxon>Spermatophyta</taxon>
        <taxon>Magnoliopsida</taxon>
        <taxon>Liliopsida</taxon>
        <taxon>Poales</taxon>
        <taxon>Poaceae</taxon>
        <taxon>PACMAD clade</taxon>
        <taxon>Chloridoideae</taxon>
        <taxon>Eragrostideae</taxon>
        <taxon>Eragrostidinae</taxon>
        <taxon>Eragrostis</taxon>
    </lineage>
</organism>
<keyword evidence="3" id="KW-1185">Reference proteome</keyword>
<dbReference type="Proteomes" id="UP000324897">
    <property type="component" value="Unassembled WGS sequence"/>
</dbReference>
<reference evidence="2 3" key="1">
    <citation type="journal article" date="2019" name="Sci. Rep.">
        <title>A high-quality genome of Eragrostis curvula grass provides insights into Poaceae evolution and supports new strategies to enhance forage quality.</title>
        <authorList>
            <person name="Carballo J."/>
            <person name="Santos B.A.C.M."/>
            <person name="Zappacosta D."/>
            <person name="Garbus I."/>
            <person name="Selva J.P."/>
            <person name="Gallo C.A."/>
            <person name="Diaz A."/>
            <person name="Albertini E."/>
            <person name="Caccamo M."/>
            <person name="Echenique V."/>
        </authorList>
    </citation>
    <scope>NUCLEOTIDE SEQUENCE [LARGE SCALE GENOMIC DNA]</scope>
    <source>
        <strain evidence="3">cv. Victoria</strain>
        <tissue evidence="2">Leaf</tissue>
    </source>
</reference>
<proteinExistence type="predicted"/>
<feature type="region of interest" description="Disordered" evidence="1">
    <location>
        <begin position="137"/>
        <end position="175"/>
    </location>
</feature>
<protein>
    <submittedName>
        <fullName evidence="2">Uncharacterized protein</fullName>
    </submittedName>
</protein>
<evidence type="ECO:0000256" key="1">
    <source>
        <dbReference type="SAM" id="MobiDB-lite"/>
    </source>
</evidence>
<evidence type="ECO:0000313" key="2">
    <source>
        <dbReference type="EMBL" id="TVU33774.1"/>
    </source>
</evidence>
<feature type="non-terminal residue" evidence="2">
    <location>
        <position position="1"/>
    </location>
</feature>
<feature type="region of interest" description="Disordered" evidence="1">
    <location>
        <begin position="198"/>
        <end position="227"/>
    </location>
</feature>
<gene>
    <name evidence="2" type="ORF">EJB05_15581</name>
</gene>
<name>A0A5J9VEG5_9POAL</name>
<accession>A0A5J9VEG5</accession>
<comment type="caution">
    <text evidence="2">The sequence shown here is derived from an EMBL/GenBank/DDBJ whole genome shotgun (WGS) entry which is preliminary data.</text>
</comment>
<evidence type="ECO:0000313" key="3">
    <source>
        <dbReference type="Proteomes" id="UP000324897"/>
    </source>
</evidence>
<sequence>MESKRLAAAASLGRAGAGRRRGLDVISSWGNFGFGPDIFAPLVSFPEDSVTSVTDNNARVSEYNGLSEHLLDYPHSCPLDSCSSSCSSASSSATSSSSGSRSESEPDEDDDDDEPLLSPWSCLKKRLLIISGAAAAGCSGSGKVQGETARSNRTEVSLNRGTTQSQQSTKKPAPYVSLGFRGARPAARELAAGAVDSAPLGPGLGSSGEGAAVGWWSRGREKKGGGG</sequence>
<feature type="compositionally biased region" description="Basic and acidic residues" evidence="1">
    <location>
        <begin position="218"/>
        <end position="227"/>
    </location>
</feature>
<feature type="compositionally biased region" description="Polar residues" evidence="1">
    <location>
        <begin position="148"/>
        <end position="170"/>
    </location>
</feature>
<dbReference type="EMBL" id="RWGY01000009">
    <property type="protein sequence ID" value="TVU33774.1"/>
    <property type="molecule type" value="Genomic_DNA"/>
</dbReference>
<dbReference type="Gramene" id="TVU33774">
    <property type="protein sequence ID" value="TVU33774"/>
    <property type="gene ID" value="EJB05_15581"/>
</dbReference>
<feature type="compositionally biased region" description="Low complexity" evidence="1">
    <location>
        <begin position="90"/>
        <end position="101"/>
    </location>
</feature>
<feature type="region of interest" description="Disordered" evidence="1">
    <location>
        <begin position="90"/>
        <end position="116"/>
    </location>
</feature>